<proteinExistence type="inferred from homology"/>
<evidence type="ECO:0000313" key="3">
    <source>
        <dbReference type="Proteomes" id="UP001202674"/>
    </source>
</evidence>
<sequence length="317" mass="34939">MPYTAPHAPRRARRRDVLATTGALFTSTSVVGCLGRGSERVQVLSAGSLARTFEDHVGPAFSEETGVDVQGEYYGANAVMRMVEDRTKHPDVIVSADARLLRDRLYGEVTDWDIEFASNSVGIGYNAETMFGKRLENGEPWYRAALDTDEGDLSIGDPNLDPLGYRAVQAFELAEREHDVEGFRDRLLDLTYREPDEPQMMAGVESGSRAGAVVYRNMAVDHDMPFQEFPPAYNFADPERADHYATVEFTTDEEGYTAEGRPILYNATVHDEADAPEAGHDLVEFLVNNPDLLKHAGLTVGDSLPRPAGAVPEVLEL</sequence>
<dbReference type="PANTHER" id="PTHR30632">
    <property type="entry name" value="MOLYBDATE-BINDING PERIPLASMIC PROTEIN"/>
    <property type="match status" value="1"/>
</dbReference>
<dbReference type="Pfam" id="PF13531">
    <property type="entry name" value="SBP_bac_11"/>
    <property type="match status" value="1"/>
</dbReference>
<evidence type="ECO:0000313" key="2">
    <source>
        <dbReference type="EMBL" id="MCL9815076.1"/>
    </source>
</evidence>
<name>A0AAE3FTX4_9EURY</name>
<dbReference type="SUPFAM" id="SSF53850">
    <property type="entry name" value="Periplasmic binding protein-like II"/>
    <property type="match status" value="1"/>
</dbReference>
<comment type="similarity">
    <text evidence="1">Belongs to the bacterial solute-binding protein 1 family. WtpA subfamily.</text>
</comment>
<organism evidence="2 3">
    <name type="scientific">Natranaeroarchaeum aerophilus</name>
    <dbReference type="NCBI Taxonomy" id="2917711"/>
    <lineage>
        <taxon>Archaea</taxon>
        <taxon>Methanobacteriati</taxon>
        <taxon>Methanobacteriota</taxon>
        <taxon>Stenosarchaea group</taxon>
        <taxon>Halobacteria</taxon>
        <taxon>Halobacteriales</taxon>
        <taxon>Natronoarchaeaceae</taxon>
        <taxon>Natranaeroarchaeum</taxon>
    </lineage>
</organism>
<accession>A0AAE3FTX4</accession>
<dbReference type="RefSeq" id="WP_250598453.1">
    <property type="nucleotide sequence ID" value="NZ_JAKRVY010000012.1"/>
</dbReference>
<dbReference type="Proteomes" id="UP001202674">
    <property type="component" value="Unassembled WGS sequence"/>
</dbReference>
<dbReference type="AlphaFoldDB" id="A0AAE3FTX4"/>
<dbReference type="InterPro" id="IPR050682">
    <property type="entry name" value="ModA/WtpA"/>
</dbReference>
<protein>
    <submittedName>
        <fullName evidence="2">Extracellular solute-binding protein</fullName>
    </submittedName>
</protein>
<dbReference type="GO" id="GO:0015689">
    <property type="term" value="P:molybdate ion transport"/>
    <property type="evidence" value="ECO:0007669"/>
    <property type="project" value="TreeGrafter"/>
</dbReference>
<dbReference type="CDD" id="cd13540">
    <property type="entry name" value="PBP2_ModA_WtpA"/>
    <property type="match status" value="1"/>
</dbReference>
<reference evidence="2 3" key="1">
    <citation type="journal article" date="2022" name="Syst. Appl. Microbiol.">
        <title>Natronocalculus amylovorans gen. nov., sp. nov., and Natranaeroarchaeum aerophilus sp. nov., dominant culturable amylolytic natronoarchaea from hypersaline soda lakes in southwestern Siberia.</title>
        <authorList>
            <person name="Sorokin D.Y."/>
            <person name="Elcheninov A.G."/>
            <person name="Khizhniak T.V."/>
            <person name="Koenen M."/>
            <person name="Bale N.J."/>
            <person name="Damste J.S.S."/>
            <person name="Kublanov I.V."/>
        </authorList>
    </citation>
    <scope>NUCLEOTIDE SEQUENCE [LARGE SCALE GENOMIC DNA]</scope>
    <source>
        <strain evidence="2 3">AArc-St1-1</strain>
    </source>
</reference>
<dbReference type="PANTHER" id="PTHR30632:SF16">
    <property type="entry name" value="MOLYBDATE_TUNGSTATE-BINDING PROTEIN WTPA"/>
    <property type="match status" value="1"/>
</dbReference>
<gene>
    <name evidence="2" type="ORF">AArcSt11_15585</name>
</gene>
<dbReference type="EMBL" id="JAKRVY010000012">
    <property type="protein sequence ID" value="MCL9815076.1"/>
    <property type="molecule type" value="Genomic_DNA"/>
</dbReference>
<dbReference type="GO" id="GO:0030973">
    <property type="term" value="F:molybdate ion binding"/>
    <property type="evidence" value="ECO:0007669"/>
    <property type="project" value="TreeGrafter"/>
</dbReference>
<dbReference type="Gene3D" id="3.40.190.10">
    <property type="entry name" value="Periplasmic binding protein-like II"/>
    <property type="match status" value="2"/>
</dbReference>
<keyword evidence="3" id="KW-1185">Reference proteome</keyword>
<evidence type="ECO:0000256" key="1">
    <source>
        <dbReference type="ARBA" id="ARBA00009438"/>
    </source>
</evidence>
<comment type="caution">
    <text evidence="2">The sequence shown here is derived from an EMBL/GenBank/DDBJ whole genome shotgun (WGS) entry which is preliminary data.</text>
</comment>